<feature type="region of interest" description="Disordered" evidence="1">
    <location>
        <begin position="762"/>
        <end position="785"/>
    </location>
</feature>
<dbReference type="InterPro" id="IPR009836">
    <property type="entry name" value="GRDP-like"/>
</dbReference>
<feature type="region of interest" description="Disordered" evidence="1">
    <location>
        <begin position="1"/>
        <end position="22"/>
    </location>
</feature>
<evidence type="ECO:0000256" key="1">
    <source>
        <dbReference type="SAM" id="MobiDB-lite"/>
    </source>
</evidence>
<evidence type="ECO:0000313" key="2">
    <source>
        <dbReference type="EMBL" id="CEO49714.1"/>
    </source>
</evidence>
<dbReference type="EMBL" id="CDPU01000015">
    <property type="protein sequence ID" value="CEO49714.1"/>
    <property type="molecule type" value="Genomic_DNA"/>
</dbReference>
<evidence type="ECO:0008006" key="3">
    <source>
        <dbReference type="Google" id="ProtNLM"/>
    </source>
</evidence>
<organism evidence="2">
    <name type="scientific">Bionectria ochroleuca</name>
    <name type="common">Gliocladium roseum</name>
    <dbReference type="NCBI Taxonomy" id="29856"/>
    <lineage>
        <taxon>Eukaryota</taxon>
        <taxon>Fungi</taxon>
        <taxon>Dikarya</taxon>
        <taxon>Ascomycota</taxon>
        <taxon>Pezizomycotina</taxon>
        <taxon>Sordariomycetes</taxon>
        <taxon>Hypocreomycetidae</taxon>
        <taxon>Hypocreales</taxon>
        <taxon>Bionectriaceae</taxon>
        <taxon>Clonostachys</taxon>
    </lineage>
</organism>
<sequence length="785" mass="85669">MDALGGHEKSISQAAPPSYGNANADAHPAIDISASFANLSLASGPHDPIPDSCLAHLKLLYAFQVLKEDIGYTDGLWGLWDTRTQGKGGILRPDETGKAPKADKGAAPNDHNAQQEALSQVREKRWTIFVARAVDRYESWWKSMSDENPLQEQDMENDGSLAYDEFPSTGGNSNLWSNGQLPPLDVLMVWHSHMLNPRAYLEDCMRAGLRQLWWHGMPWTLINNTIASDFTYSVSDDTKATWVANTDHSWENTEDKTQKAIDCPICTKQLHVAWTTCGANEHADGATIPSLIGSGYGDGEFQYACHGCGTNLTKELLSLGKFDTDMKKLLRKGVPMPGTVLEPQSGKPKSYKSRSTEYAFEKFKDPLRLPNRLIQQVLSFQLHDLRTQSQQPGFQPPTMEGIRRTIEDTLTDSRKVDQLVARIPSSHRIGRAVLPAVAGVAIRKMMSRYWDNFSAFALDLCGATMRQGVFVEKMYHLDWLHSPVAPQTMTRICGKYKRFLAIMQDNPTHLCVPTLDVDLAWHTHQLSPSAYYTAVTSASEDAKFIDHDDKISDDKLGQAFEWTSKTYQQMYQEVYSECTCWYCETIRSSHISSIGKALGLSMNDTIANRFHESGAAQQCPPNNSAHISAHNAVAYKLTDPGNAEMITSKRVGDAARRAYQRRLEDKYQKACRRAGKKGRTLPPRDEYYSHWGYPYYMYGPYVYPPYYTPGLYPGCDPHSVPCEGSGCPGACASGTCGGGVASGACGGPGGCGSSIGGCSSGGGGGSSGGCGGGGSSGGGGGGGGD</sequence>
<feature type="compositionally biased region" description="Basic and acidic residues" evidence="1">
    <location>
        <begin position="92"/>
        <end position="104"/>
    </location>
</feature>
<name>A0A0B7JXI7_BIOOC</name>
<protein>
    <recommendedName>
        <fullName evidence="3">Alpha-ketoglutarate-dependent sulfonate dioxygenase</fullName>
    </recommendedName>
</protein>
<dbReference type="PANTHER" id="PTHR34365:SF7">
    <property type="entry name" value="GLYCINE-RICH DOMAIN-CONTAINING PROTEIN 1"/>
    <property type="match status" value="1"/>
</dbReference>
<proteinExistence type="predicted"/>
<dbReference type="PANTHER" id="PTHR34365">
    <property type="entry name" value="ENOLASE (DUF1399)"/>
    <property type="match status" value="1"/>
</dbReference>
<dbReference type="AlphaFoldDB" id="A0A0B7JXI7"/>
<gene>
    <name evidence="2" type="ORF">BN869_000005771_1</name>
</gene>
<accession>A0A0B7JXI7</accession>
<dbReference type="Pfam" id="PF07173">
    <property type="entry name" value="GRDP-like"/>
    <property type="match status" value="1"/>
</dbReference>
<reference evidence="2" key="1">
    <citation type="submission" date="2015-01" db="EMBL/GenBank/DDBJ databases">
        <authorList>
            <person name="Durling Mikael"/>
        </authorList>
    </citation>
    <scope>NUCLEOTIDE SEQUENCE</scope>
</reference>
<feature type="region of interest" description="Disordered" evidence="1">
    <location>
        <begin position="87"/>
        <end position="119"/>
    </location>
</feature>
<feature type="compositionally biased region" description="Basic and acidic residues" evidence="1">
    <location>
        <begin position="1"/>
        <end position="10"/>
    </location>
</feature>